<dbReference type="PANTHER" id="PTHR32470:SF2">
    <property type="entry name" value="NADH DEHYDROGENASE [UBIQUINONE] 1 ALPHA SUBCOMPLEX ASSEMBLY FACTOR 2"/>
    <property type="match status" value="1"/>
</dbReference>
<evidence type="ECO:0000256" key="1">
    <source>
        <dbReference type="ARBA" id="ARBA00007355"/>
    </source>
</evidence>
<feature type="region of interest" description="Disordered" evidence="2">
    <location>
        <begin position="113"/>
        <end position="133"/>
    </location>
</feature>
<protein>
    <submittedName>
        <fullName evidence="3">NDUFAF2</fullName>
    </submittedName>
</protein>
<evidence type="ECO:0000313" key="4">
    <source>
        <dbReference type="Proteomes" id="UP000507470"/>
    </source>
</evidence>
<organism evidence="3 4">
    <name type="scientific">Mytilus coruscus</name>
    <name type="common">Sea mussel</name>
    <dbReference type="NCBI Taxonomy" id="42192"/>
    <lineage>
        <taxon>Eukaryota</taxon>
        <taxon>Metazoa</taxon>
        <taxon>Spiralia</taxon>
        <taxon>Lophotrochozoa</taxon>
        <taxon>Mollusca</taxon>
        <taxon>Bivalvia</taxon>
        <taxon>Autobranchia</taxon>
        <taxon>Pteriomorphia</taxon>
        <taxon>Mytilida</taxon>
        <taxon>Mytiloidea</taxon>
        <taxon>Mytilidae</taxon>
        <taxon>Mytilinae</taxon>
        <taxon>Mytilus</taxon>
    </lineage>
</organism>
<name>A0A6J8BPF1_MYTCO</name>
<dbReference type="GO" id="GO:0032981">
    <property type="term" value="P:mitochondrial respiratory chain complex I assembly"/>
    <property type="evidence" value="ECO:0007669"/>
    <property type="project" value="TreeGrafter"/>
</dbReference>
<evidence type="ECO:0000313" key="3">
    <source>
        <dbReference type="EMBL" id="CAC5384960.1"/>
    </source>
</evidence>
<dbReference type="InterPro" id="IPR052618">
    <property type="entry name" value="ComplexI_NDUFA12"/>
</dbReference>
<evidence type="ECO:0000256" key="2">
    <source>
        <dbReference type="SAM" id="MobiDB-lite"/>
    </source>
</evidence>
<dbReference type="Pfam" id="PF05071">
    <property type="entry name" value="NDUFA12"/>
    <property type="match status" value="1"/>
</dbReference>
<dbReference type="PANTHER" id="PTHR32470">
    <property type="entry name" value="ADH DEHYDROGENASE [UBIQUINONE] 1 ALPHA SUBCOMPLEX ASSEMBLY FACTOR 2"/>
    <property type="match status" value="1"/>
</dbReference>
<keyword evidence="4" id="KW-1185">Reference proteome</keyword>
<dbReference type="AlphaFoldDB" id="A0A6J8BPF1"/>
<dbReference type="GO" id="GO:0045271">
    <property type="term" value="C:respiratory chain complex I"/>
    <property type="evidence" value="ECO:0007669"/>
    <property type="project" value="InterPro"/>
</dbReference>
<proteinExistence type="inferred from homology"/>
<comment type="similarity">
    <text evidence="1">Belongs to the complex I NDUFA12 subunit family.</text>
</comment>
<reference evidence="3 4" key="1">
    <citation type="submission" date="2020-06" db="EMBL/GenBank/DDBJ databases">
        <authorList>
            <person name="Li R."/>
            <person name="Bekaert M."/>
        </authorList>
    </citation>
    <scope>NUCLEOTIDE SEQUENCE [LARGE SCALE GENOMIC DNA]</scope>
    <source>
        <strain evidence="4">wild</strain>
    </source>
</reference>
<dbReference type="EMBL" id="CACVKT020003672">
    <property type="protein sequence ID" value="CAC5384960.1"/>
    <property type="molecule type" value="Genomic_DNA"/>
</dbReference>
<feature type="compositionally biased region" description="Basic and acidic residues" evidence="2">
    <location>
        <begin position="113"/>
        <end position="123"/>
    </location>
</feature>
<dbReference type="InterPro" id="IPR007763">
    <property type="entry name" value="NDUFA12"/>
</dbReference>
<gene>
    <name evidence="3" type="ORF">MCOR_20550</name>
</gene>
<sequence length="158" mass="18608">MSKTTGITRRILNFVRQSWRKNPTLETCSKGEDHLGNKYFELPADREKLGRGRRWVEAKEKVGADDTLSDIPTEWTSWLRFTRKEPPTQEEIDRNYVLMMRTQHRAKEIEMKDRLQKESENPKGDGVTKSIHGKSNKFPVYEEYDTQCTKGFEILVQK</sequence>
<dbReference type="Proteomes" id="UP000507470">
    <property type="component" value="Unassembled WGS sequence"/>
</dbReference>
<accession>A0A6J8BPF1</accession>
<dbReference type="OrthoDB" id="10255576at2759"/>
<dbReference type="GO" id="GO:0005739">
    <property type="term" value="C:mitochondrion"/>
    <property type="evidence" value="ECO:0007669"/>
    <property type="project" value="TreeGrafter"/>
</dbReference>